<dbReference type="AlphaFoldDB" id="A0AAV5RWB8"/>
<sequence length="94" mass="10292">MLPRNDGATSEPTTHSHVGPIITQLDWALERAEEEQDSITAQFKRNRDVPPSHCAFSETSGGVPKLLPENQKQIRVPQPSYLECGTGLGPTVLL</sequence>
<reference evidence="2 3" key="1">
    <citation type="journal article" date="2023" name="Elife">
        <title>Identification of key yeast species and microbe-microbe interactions impacting larval growth of Drosophila in the wild.</title>
        <authorList>
            <person name="Mure A."/>
            <person name="Sugiura Y."/>
            <person name="Maeda R."/>
            <person name="Honda K."/>
            <person name="Sakurai N."/>
            <person name="Takahashi Y."/>
            <person name="Watada M."/>
            <person name="Katoh T."/>
            <person name="Gotoh A."/>
            <person name="Gotoh Y."/>
            <person name="Taniguchi I."/>
            <person name="Nakamura K."/>
            <person name="Hayashi T."/>
            <person name="Katayama T."/>
            <person name="Uemura T."/>
            <person name="Hattori Y."/>
        </authorList>
    </citation>
    <scope>NUCLEOTIDE SEQUENCE [LARGE SCALE GENOMIC DNA]</scope>
    <source>
        <strain evidence="2 3">KH-74</strain>
    </source>
</reference>
<gene>
    <name evidence="2" type="ORF">DAKH74_023310</name>
</gene>
<proteinExistence type="predicted"/>
<keyword evidence="3" id="KW-1185">Reference proteome</keyword>
<name>A0AAV5RWB8_MAUHU</name>
<evidence type="ECO:0000313" key="2">
    <source>
        <dbReference type="EMBL" id="GMM55715.1"/>
    </source>
</evidence>
<organism evidence="2 3">
    <name type="scientific">Maudiozyma humilis</name>
    <name type="common">Sour dough yeast</name>
    <name type="synonym">Kazachstania humilis</name>
    <dbReference type="NCBI Taxonomy" id="51915"/>
    <lineage>
        <taxon>Eukaryota</taxon>
        <taxon>Fungi</taxon>
        <taxon>Dikarya</taxon>
        <taxon>Ascomycota</taxon>
        <taxon>Saccharomycotina</taxon>
        <taxon>Saccharomycetes</taxon>
        <taxon>Saccharomycetales</taxon>
        <taxon>Saccharomycetaceae</taxon>
        <taxon>Maudiozyma</taxon>
    </lineage>
</organism>
<dbReference type="EMBL" id="BTGD01000006">
    <property type="protein sequence ID" value="GMM55715.1"/>
    <property type="molecule type" value="Genomic_DNA"/>
</dbReference>
<feature type="region of interest" description="Disordered" evidence="1">
    <location>
        <begin position="1"/>
        <end position="20"/>
    </location>
</feature>
<protein>
    <submittedName>
        <fullName evidence="2">Uncharacterized protein</fullName>
    </submittedName>
</protein>
<accession>A0AAV5RWB8</accession>
<feature type="compositionally biased region" description="Polar residues" evidence="1">
    <location>
        <begin position="7"/>
        <end position="16"/>
    </location>
</feature>
<evidence type="ECO:0000256" key="1">
    <source>
        <dbReference type="SAM" id="MobiDB-lite"/>
    </source>
</evidence>
<evidence type="ECO:0000313" key="3">
    <source>
        <dbReference type="Proteomes" id="UP001377567"/>
    </source>
</evidence>
<dbReference type="Proteomes" id="UP001377567">
    <property type="component" value="Unassembled WGS sequence"/>
</dbReference>
<comment type="caution">
    <text evidence="2">The sequence shown here is derived from an EMBL/GenBank/DDBJ whole genome shotgun (WGS) entry which is preliminary data.</text>
</comment>